<feature type="region of interest" description="Disordered" evidence="2">
    <location>
        <begin position="532"/>
        <end position="551"/>
    </location>
</feature>
<dbReference type="PANTHER" id="PTHR15462:SF8">
    <property type="entry name" value="SERINE PROTEASE"/>
    <property type="match status" value="1"/>
</dbReference>
<dbReference type="InterPro" id="IPR043504">
    <property type="entry name" value="Peptidase_S1_PA_chymotrypsin"/>
</dbReference>
<dbReference type="PANTHER" id="PTHR15462">
    <property type="entry name" value="SERINE PROTEASE"/>
    <property type="match status" value="1"/>
</dbReference>
<organism evidence="3 4">
    <name type="scientific">Apiospora marii</name>
    <dbReference type="NCBI Taxonomy" id="335849"/>
    <lineage>
        <taxon>Eukaryota</taxon>
        <taxon>Fungi</taxon>
        <taxon>Dikarya</taxon>
        <taxon>Ascomycota</taxon>
        <taxon>Pezizomycotina</taxon>
        <taxon>Sordariomycetes</taxon>
        <taxon>Xylariomycetidae</taxon>
        <taxon>Amphisphaeriales</taxon>
        <taxon>Apiosporaceae</taxon>
        <taxon>Apiospora</taxon>
    </lineage>
</organism>
<sequence>MAQSAITSVINESNPTLVARWDLEVPDRKEKAAETRVRIGEWRHLARMAIITYRNGPAGEFMGTGWLISENLIATAGHNLYDWPNKGGFAKEVKCFFGYDGSESPGVYHFGIAAAVPAEYAKADSDVHDIGFVLLNTGVKDITPLKYSSTPEVATGELGVVGYPGDINFGESMYEHWAKVNIDLAKTRMLLSYPIDVMPGQSGAPVLRKLPGDRVDAIGVHISGGYPNTGSVIGSLGNRFEEYIFALNAKNDKKEEGVRIIEPNSTSSSSMSFQMISVSPKADVPPATVHSKDQERDADHKANAEKDLSEAVSNLSGQDTRHYGSPGSRETAAGTFTKFPESLKVEPHKDSGGPQVPPMDFDKAVANARTQDNIQTVFFVNFPTVLEGDAQRKQEELMYSVQSWQAWATTQVEGKIQQLVDAGTLKPGSLACGSYRSKVFDYLMRRSTWFAKTFDQLTRKHVAVKKVEFHNEILTTVLEGYAVPSSVFSSLEKTLNKISEGITEASSTNTDDSQQYWIMLTKYDWQPMSQTMQAGSDPGHRVSDIATSTRL</sequence>
<dbReference type="InterPro" id="IPR009003">
    <property type="entry name" value="Peptidase_S1_PA"/>
</dbReference>
<evidence type="ECO:0000256" key="2">
    <source>
        <dbReference type="SAM" id="MobiDB-lite"/>
    </source>
</evidence>
<feature type="compositionally biased region" description="Basic and acidic residues" evidence="2">
    <location>
        <begin position="290"/>
        <end position="309"/>
    </location>
</feature>
<dbReference type="Pfam" id="PF13365">
    <property type="entry name" value="Trypsin_2"/>
    <property type="match status" value="1"/>
</dbReference>
<evidence type="ECO:0000313" key="4">
    <source>
        <dbReference type="Proteomes" id="UP001396898"/>
    </source>
</evidence>
<keyword evidence="1" id="KW-0732">Signal</keyword>
<protein>
    <recommendedName>
        <fullName evidence="5">Serine protease</fullName>
    </recommendedName>
</protein>
<name>A0ABR1T1A3_9PEZI</name>
<proteinExistence type="predicted"/>
<dbReference type="SUPFAM" id="SSF50494">
    <property type="entry name" value="Trypsin-like serine proteases"/>
    <property type="match status" value="1"/>
</dbReference>
<keyword evidence="4" id="KW-1185">Reference proteome</keyword>
<feature type="region of interest" description="Disordered" evidence="2">
    <location>
        <begin position="281"/>
        <end position="333"/>
    </location>
</feature>
<dbReference type="EMBL" id="JAQQWI010000001">
    <property type="protein sequence ID" value="KAK8040364.1"/>
    <property type="molecule type" value="Genomic_DNA"/>
</dbReference>
<evidence type="ECO:0008006" key="5">
    <source>
        <dbReference type="Google" id="ProtNLM"/>
    </source>
</evidence>
<evidence type="ECO:0000256" key="1">
    <source>
        <dbReference type="ARBA" id="ARBA00022729"/>
    </source>
</evidence>
<comment type="caution">
    <text evidence="3">The sequence shown here is derived from an EMBL/GenBank/DDBJ whole genome shotgun (WGS) entry which is preliminary data.</text>
</comment>
<accession>A0ABR1T1A3</accession>
<evidence type="ECO:0000313" key="3">
    <source>
        <dbReference type="EMBL" id="KAK8040364.1"/>
    </source>
</evidence>
<reference evidence="3 4" key="1">
    <citation type="submission" date="2023-01" db="EMBL/GenBank/DDBJ databases">
        <title>Analysis of 21 Apiospora genomes using comparative genomics revels a genus with tremendous synthesis potential of carbohydrate active enzymes and secondary metabolites.</title>
        <authorList>
            <person name="Sorensen T."/>
        </authorList>
    </citation>
    <scope>NUCLEOTIDE SEQUENCE [LARGE SCALE GENOMIC DNA]</scope>
    <source>
        <strain evidence="3 4">CBS 20057</strain>
    </source>
</reference>
<dbReference type="InterPro" id="IPR050966">
    <property type="entry name" value="Glutamyl_endopeptidase"/>
</dbReference>
<gene>
    <name evidence="3" type="ORF">PG991_000152</name>
</gene>
<dbReference type="Gene3D" id="2.40.10.10">
    <property type="entry name" value="Trypsin-like serine proteases"/>
    <property type="match status" value="2"/>
</dbReference>
<dbReference type="Proteomes" id="UP001396898">
    <property type="component" value="Unassembled WGS sequence"/>
</dbReference>